<comment type="similarity">
    <text evidence="5">Belongs to the PINc/VapC protein family.</text>
</comment>
<dbReference type="GO" id="GO:0090729">
    <property type="term" value="F:toxin activity"/>
    <property type="evidence" value="ECO:0007669"/>
    <property type="project" value="UniProtKB-KW"/>
</dbReference>
<dbReference type="InterPro" id="IPR006226">
    <property type="entry name" value="Mtu_PIN"/>
</dbReference>
<dbReference type="Proteomes" id="UP000022141">
    <property type="component" value="Unassembled WGS sequence"/>
</dbReference>
<dbReference type="HAMAP" id="MF_00265">
    <property type="entry name" value="VapC_Nob1"/>
    <property type="match status" value="1"/>
</dbReference>
<dbReference type="EC" id="3.1.-.-" evidence="5"/>
<keyword evidence="5" id="KW-0800">Toxin</keyword>
<dbReference type="Pfam" id="PF01850">
    <property type="entry name" value="PIN"/>
    <property type="match status" value="1"/>
</dbReference>
<evidence type="ECO:0000256" key="4">
    <source>
        <dbReference type="ARBA" id="ARBA00022801"/>
    </source>
</evidence>
<keyword evidence="4 5" id="KW-0378">Hydrolase</keyword>
<dbReference type="GO" id="GO:0000287">
    <property type="term" value="F:magnesium ion binding"/>
    <property type="evidence" value="ECO:0007669"/>
    <property type="project" value="UniProtKB-UniRule"/>
</dbReference>
<dbReference type="InterPro" id="IPR022907">
    <property type="entry name" value="VapC_family"/>
</dbReference>
<keyword evidence="1 5" id="KW-1277">Toxin-antitoxin system</keyword>
<keyword evidence="3 5" id="KW-0479">Metal-binding</keyword>
<comment type="function">
    <text evidence="5">Toxic component of a toxin-antitoxin (TA) system. An RNase.</text>
</comment>
<feature type="binding site" evidence="5">
    <location>
        <position position="6"/>
    </location>
    <ligand>
        <name>Mg(2+)</name>
        <dbReference type="ChEBI" id="CHEBI:18420"/>
    </ligand>
</feature>
<comment type="cofactor">
    <cofactor evidence="5">
        <name>Mg(2+)</name>
        <dbReference type="ChEBI" id="CHEBI:18420"/>
    </cofactor>
</comment>
<evidence type="ECO:0000313" key="7">
    <source>
        <dbReference type="EMBL" id="EXI84784.1"/>
    </source>
</evidence>
<accession>A0A011R0S8</accession>
<evidence type="ECO:0000256" key="1">
    <source>
        <dbReference type="ARBA" id="ARBA00022649"/>
    </source>
</evidence>
<dbReference type="GO" id="GO:0016788">
    <property type="term" value="F:hydrolase activity, acting on ester bonds"/>
    <property type="evidence" value="ECO:0007669"/>
    <property type="project" value="InterPro"/>
</dbReference>
<dbReference type="AlphaFoldDB" id="A0A011R0S8"/>
<dbReference type="EMBL" id="JEMY01000063">
    <property type="protein sequence ID" value="EXI84784.1"/>
    <property type="molecule type" value="Genomic_DNA"/>
</dbReference>
<sequence length="147" mass="15934">MVALLDVNVLVALLDADHMHHTAATQWLSEHLDAGWASCPLTQNGCIRILSQAAYPNRAPAAEVAARLAEATRNPVHHFWPDAVSLLTPGLMEWNKLLTGRHITDAYLLALAVKNHGVFVTLDQGIPLSAVQGARGEHLLVLSVSRQ</sequence>
<protein>
    <recommendedName>
        <fullName evidence="5">Ribonuclease VapC</fullName>
        <shortName evidence="5">RNase VapC</shortName>
        <ecNumber evidence="5">3.1.-.-</ecNumber>
    </recommendedName>
    <alternativeName>
        <fullName evidence="5">Toxin VapC</fullName>
    </alternativeName>
</protein>
<dbReference type="SUPFAM" id="SSF88723">
    <property type="entry name" value="PIN domain-like"/>
    <property type="match status" value="1"/>
</dbReference>
<dbReference type="InterPro" id="IPR029060">
    <property type="entry name" value="PIN-like_dom_sf"/>
</dbReference>
<gene>
    <name evidence="5" type="primary">vapC</name>
    <name evidence="7" type="ORF">AW11_03741</name>
</gene>
<feature type="domain" description="PIN" evidence="6">
    <location>
        <begin position="4"/>
        <end position="125"/>
    </location>
</feature>
<dbReference type="InterPro" id="IPR002716">
    <property type="entry name" value="PIN_dom"/>
</dbReference>
<evidence type="ECO:0000256" key="5">
    <source>
        <dbReference type="HAMAP-Rule" id="MF_00265"/>
    </source>
</evidence>
<dbReference type="STRING" id="1454004.AW11_03741"/>
<dbReference type="GO" id="GO:0045926">
    <property type="term" value="P:negative regulation of growth"/>
    <property type="evidence" value="ECO:0007669"/>
    <property type="project" value="UniProtKB-ARBA"/>
</dbReference>
<evidence type="ECO:0000313" key="8">
    <source>
        <dbReference type="Proteomes" id="UP000022141"/>
    </source>
</evidence>
<name>A0A011R0S8_ACCRE</name>
<keyword evidence="5" id="KW-0460">Magnesium</keyword>
<dbReference type="PATRIC" id="fig|1454004.3.peg.3847"/>
<organism evidence="7 8">
    <name type="scientific">Accumulibacter regalis</name>
    <dbReference type="NCBI Taxonomy" id="522306"/>
    <lineage>
        <taxon>Bacteria</taxon>
        <taxon>Pseudomonadati</taxon>
        <taxon>Pseudomonadota</taxon>
        <taxon>Betaproteobacteria</taxon>
        <taxon>Candidatus Accumulibacter</taxon>
    </lineage>
</organism>
<dbReference type="NCBIfam" id="TIGR00028">
    <property type="entry name" value="Mtu_PIN_fam"/>
    <property type="match status" value="1"/>
</dbReference>
<dbReference type="Gene3D" id="3.40.50.1010">
    <property type="entry name" value="5'-nuclease"/>
    <property type="match status" value="1"/>
</dbReference>
<comment type="caution">
    <text evidence="7">The sequence shown here is derived from an EMBL/GenBank/DDBJ whole genome shotgun (WGS) entry which is preliminary data.</text>
</comment>
<evidence type="ECO:0000256" key="2">
    <source>
        <dbReference type="ARBA" id="ARBA00022722"/>
    </source>
</evidence>
<evidence type="ECO:0000259" key="6">
    <source>
        <dbReference type="Pfam" id="PF01850"/>
    </source>
</evidence>
<proteinExistence type="inferred from homology"/>
<keyword evidence="8" id="KW-1185">Reference proteome</keyword>
<keyword evidence="2 5" id="KW-0540">Nuclease</keyword>
<dbReference type="eggNOG" id="COG1848">
    <property type="taxonomic scope" value="Bacteria"/>
</dbReference>
<reference evidence="7" key="1">
    <citation type="submission" date="2014-02" db="EMBL/GenBank/DDBJ databases">
        <title>Expanding our view of genomic diversity in Candidatus Accumulibacter clades.</title>
        <authorList>
            <person name="Skennerton C.T."/>
            <person name="Barr J.J."/>
            <person name="Slater F.R."/>
            <person name="Bond P.L."/>
            <person name="Tyson G.W."/>
        </authorList>
    </citation>
    <scope>NUCLEOTIDE SEQUENCE [LARGE SCALE GENOMIC DNA]</scope>
</reference>
<evidence type="ECO:0000256" key="3">
    <source>
        <dbReference type="ARBA" id="ARBA00022723"/>
    </source>
</evidence>
<dbReference type="GO" id="GO:0004540">
    <property type="term" value="F:RNA nuclease activity"/>
    <property type="evidence" value="ECO:0007669"/>
    <property type="project" value="InterPro"/>
</dbReference>
<feature type="binding site" evidence="5">
    <location>
        <position position="105"/>
    </location>
    <ligand>
        <name>Mg(2+)</name>
        <dbReference type="ChEBI" id="CHEBI:18420"/>
    </ligand>
</feature>